<evidence type="ECO:0000256" key="1">
    <source>
        <dbReference type="SAM" id="Phobius"/>
    </source>
</evidence>
<evidence type="ECO:0000313" key="3">
    <source>
        <dbReference type="Proteomes" id="UP000276133"/>
    </source>
</evidence>
<sequence length="170" mass="19779">MNKPQWSPQQIRENQNKKLKFILDQISLHHIELHILSQSRNVPNWFADGLANLPLVFKNYKSTSLHKKVNTLKKSSKLAEQLDQLGNLLDHLAYPLKQTLAFTQLTRTLLTWSFCSMNALYFCIFWYEQFAIMFSMSCLSSSRVFSSFAPASIVFTLEEKKTNLTTRSRL</sequence>
<comment type="caution">
    <text evidence="2">The sequence shown here is derived from an EMBL/GenBank/DDBJ whole genome shotgun (WGS) entry which is preliminary data.</text>
</comment>
<dbReference type="AlphaFoldDB" id="A0A3M7RGY7"/>
<keyword evidence="3" id="KW-1185">Reference proteome</keyword>
<dbReference type="Proteomes" id="UP000276133">
    <property type="component" value="Unassembled WGS sequence"/>
</dbReference>
<keyword evidence="1" id="KW-1133">Transmembrane helix</keyword>
<gene>
    <name evidence="2" type="ORF">BpHYR1_046364</name>
</gene>
<proteinExistence type="predicted"/>
<dbReference type="EMBL" id="REGN01003438">
    <property type="protein sequence ID" value="RNA22525.1"/>
    <property type="molecule type" value="Genomic_DNA"/>
</dbReference>
<feature type="transmembrane region" description="Helical" evidence="1">
    <location>
        <begin position="109"/>
        <end position="127"/>
    </location>
</feature>
<organism evidence="2 3">
    <name type="scientific">Brachionus plicatilis</name>
    <name type="common">Marine rotifer</name>
    <name type="synonym">Brachionus muelleri</name>
    <dbReference type="NCBI Taxonomy" id="10195"/>
    <lineage>
        <taxon>Eukaryota</taxon>
        <taxon>Metazoa</taxon>
        <taxon>Spiralia</taxon>
        <taxon>Gnathifera</taxon>
        <taxon>Rotifera</taxon>
        <taxon>Eurotatoria</taxon>
        <taxon>Monogononta</taxon>
        <taxon>Pseudotrocha</taxon>
        <taxon>Ploima</taxon>
        <taxon>Brachionidae</taxon>
        <taxon>Brachionus</taxon>
    </lineage>
</organism>
<evidence type="ECO:0000313" key="2">
    <source>
        <dbReference type="EMBL" id="RNA22525.1"/>
    </source>
</evidence>
<keyword evidence="1" id="KW-0812">Transmembrane</keyword>
<accession>A0A3M7RGY7</accession>
<protein>
    <submittedName>
        <fullName evidence="2">Uncharacterized protein</fullName>
    </submittedName>
</protein>
<name>A0A3M7RGY7_BRAPC</name>
<keyword evidence="1" id="KW-0472">Membrane</keyword>
<reference evidence="2 3" key="1">
    <citation type="journal article" date="2018" name="Sci. Rep.">
        <title>Genomic signatures of local adaptation to the degree of environmental predictability in rotifers.</title>
        <authorList>
            <person name="Franch-Gras L."/>
            <person name="Hahn C."/>
            <person name="Garcia-Roger E.M."/>
            <person name="Carmona M.J."/>
            <person name="Serra M."/>
            <person name="Gomez A."/>
        </authorList>
    </citation>
    <scope>NUCLEOTIDE SEQUENCE [LARGE SCALE GENOMIC DNA]</scope>
    <source>
        <strain evidence="2">HYR1</strain>
    </source>
</reference>